<dbReference type="AlphaFoldDB" id="A0AAV0DBR8"/>
<evidence type="ECO:0000313" key="3">
    <source>
        <dbReference type="Proteomes" id="UP001152523"/>
    </source>
</evidence>
<dbReference type="Proteomes" id="UP001152523">
    <property type="component" value="Unassembled WGS sequence"/>
</dbReference>
<accession>A0AAV0DBR8</accession>
<reference evidence="2" key="1">
    <citation type="submission" date="2022-07" db="EMBL/GenBank/DDBJ databases">
        <authorList>
            <person name="Macas J."/>
            <person name="Novak P."/>
            <person name="Neumann P."/>
        </authorList>
    </citation>
    <scope>NUCLEOTIDE SEQUENCE</scope>
</reference>
<keyword evidence="3" id="KW-1185">Reference proteome</keyword>
<evidence type="ECO:0000313" key="2">
    <source>
        <dbReference type="EMBL" id="CAH9094086.1"/>
    </source>
</evidence>
<feature type="region of interest" description="Disordered" evidence="1">
    <location>
        <begin position="24"/>
        <end position="43"/>
    </location>
</feature>
<organism evidence="2 3">
    <name type="scientific">Cuscuta epithymum</name>
    <dbReference type="NCBI Taxonomy" id="186058"/>
    <lineage>
        <taxon>Eukaryota</taxon>
        <taxon>Viridiplantae</taxon>
        <taxon>Streptophyta</taxon>
        <taxon>Embryophyta</taxon>
        <taxon>Tracheophyta</taxon>
        <taxon>Spermatophyta</taxon>
        <taxon>Magnoliopsida</taxon>
        <taxon>eudicotyledons</taxon>
        <taxon>Gunneridae</taxon>
        <taxon>Pentapetalae</taxon>
        <taxon>asterids</taxon>
        <taxon>lamiids</taxon>
        <taxon>Solanales</taxon>
        <taxon>Convolvulaceae</taxon>
        <taxon>Cuscuteae</taxon>
        <taxon>Cuscuta</taxon>
        <taxon>Cuscuta subgen. Cuscuta</taxon>
    </lineage>
</organism>
<dbReference type="EMBL" id="CAMAPF010000079">
    <property type="protein sequence ID" value="CAH9094086.1"/>
    <property type="molecule type" value="Genomic_DNA"/>
</dbReference>
<gene>
    <name evidence="2" type="ORF">CEPIT_LOCUS12769</name>
</gene>
<protein>
    <submittedName>
        <fullName evidence="2">Uncharacterized protein</fullName>
    </submittedName>
</protein>
<name>A0AAV0DBR8_9ASTE</name>
<evidence type="ECO:0000256" key="1">
    <source>
        <dbReference type="SAM" id="MobiDB-lite"/>
    </source>
</evidence>
<proteinExistence type="predicted"/>
<feature type="compositionally biased region" description="Basic and acidic residues" evidence="1">
    <location>
        <begin position="24"/>
        <end position="36"/>
    </location>
</feature>
<sequence>MGPEKSSLLNFLAVLSNFVGKPHSVQEESMHSEHQSSPDPDEMTSISTLIFNFEVRRAYEEKQQPHSSEKQPIIPLLQAYSDASDSYDPPADSYFSDDFLRHTTECDRHPPISEQEEIRDSQFNRAICRKSLLITLDKCLPTDNLNTQLKIYWKFQKNKRRHSLRTRSQTKQFP</sequence>
<comment type="caution">
    <text evidence="2">The sequence shown here is derived from an EMBL/GenBank/DDBJ whole genome shotgun (WGS) entry which is preliminary data.</text>
</comment>